<dbReference type="AlphaFoldDB" id="A0A182QXB1"/>
<name>A0A182QXB1_9DIPT</name>
<dbReference type="EMBL" id="AXCN02001077">
    <property type="status" value="NOT_ANNOTATED_CDS"/>
    <property type="molecule type" value="Genomic_DNA"/>
</dbReference>
<evidence type="ECO:0000313" key="1">
    <source>
        <dbReference type="EnsemblMetazoa" id="AFAF018736-PA"/>
    </source>
</evidence>
<sequence length="241" mass="27909">MFTQLWCYGAVIFFLSYYNSSLGIIHNGHCKQTETTANALDMICRNITTTVTLRAFRYEPLENIDNNIFHNLFRIEGANWSCMELTVDCESNMFALNCGDRSGYYTVTNISRDRRLSSVVLTGTHNYHSPRECSENYMQNYAFEGHVQRYILIRFCLNFLRAKMSLTGYWVFVPYANPSEQNEAIMRSLHRKYPSFKDVSGARATNSTGTVYYHPCCIRTSDKLSLYHMGYLGGEFFVCKK</sequence>
<reference evidence="2" key="1">
    <citation type="submission" date="2014-01" db="EMBL/GenBank/DDBJ databases">
        <title>The Genome Sequence of Anopheles farauti FAR1 (V2).</title>
        <authorList>
            <consortium name="The Broad Institute Genomics Platform"/>
            <person name="Neafsey D.E."/>
            <person name="Besansky N."/>
            <person name="Howell P."/>
            <person name="Walton C."/>
            <person name="Young S.K."/>
            <person name="Zeng Q."/>
            <person name="Gargeya S."/>
            <person name="Fitzgerald M."/>
            <person name="Haas B."/>
            <person name="Abouelleil A."/>
            <person name="Allen A.W."/>
            <person name="Alvarado L."/>
            <person name="Arachchi H.M."/>
            <person name="Berlin A.M."/>
            <person name="Chapman S.B."/>
            <person name="Gainer-Dewar J."/>
            <person name="Goldberg J."/>
            <person name="Griggs A."/>
            <person name="Gujja S."/>
            <person name="Hansen M."/>
            <person name="Howarth C."/>
            <person name="Imamovic A."/>
            <person name="Ireland A."/>
            <person name="Larimer J."/>
            <person name="McCowan C."/>
            <person name="Murphy C."/>
            <person name="Pearson M."/>
            <person name="Poon T.W."/>
            <person name="Priest M."/>
            <person name="Roberts A."/>
            <person name="Saif S."/>
            <person name="Shea T."/>
            <person name="Sisk P."/>
            <person name="Sykes S."/>
            <person name="Wortman J."/>
            <person name="Nusbaum C."/>
            <person name="Birren B."/>
        </authorList>
    </citation>
    <scope>NUCLEOTIDE SEQUENCE [LARGE SCALE GENOMIC DNA]</scope>
    <source>
        <strain evidence="2">FAR1</strain>
    </source>
</reference>
<dbReference type="VEuPathDB" id="VectorBase:AFAF018736"/>
<dbReference type="EnsemblMetazoa" id="AFAF018736-RA">
    <property type="protein sequence ID" value="AFAF018736-PA"/>
    <property type="gene ID" value="AFAF018736"/>
</dbReference>
<evidence type="ECO:0000313" key="2">
    <source>
        <dbReference type="Proteomes" id="UP000075886"/>
    </source>
</evidence>
<accession>A0A182QXB1</accession>
<protein>
    <submittedName>
        <fullName evidence="1">Uncharacterized protein</fullName>
    </submittedName>
</protein>
<reference evidence="1" key="2">
    <citation type="submission" date="2020-05" db="UniProtKB">
        <authorList>
            <consortium name="EnsemblMetazoa"/>
        </authorList>
    </citation>
    <scope>IDENTIFICATION</scope>
    <source>
        <strain evidence="1">FAR1</strain>
    </source>
</reference>
<keyword evidence="2" id="KW-1185">Reference proteome</keyword>
<dbReference type="Proteomes" id="UP000075886">
    <property type="component" value="Unassembled WGS sequence"/>
</dbReference>
<organism evidence="1 2">
    <name type="scientific">Anopheles farauti</name>
    <dbReference type="NCBI Taxonomy" id="69004"/>
    <lineage>
        <taxon>Eukaryota</taxon>
        <taxon>Metazoa</taxon>
        <taxon>Ecdysozoa</taxon>
        <taxon>Arthropoda</taxon>
        <taxon>Hexapoda</taxon>
        <taxon>Insecta</taxon>
        <taxon>Pterygota</taxon>
        <taxon>Neoptera</taxon>
        <taxon>Endopterygota</taxon>
        <taxon>Diptera</taxon>
        <taxon>Nematocera</taxon>
        <taxon>Culicoidea</taxon>
        <taxon>Culicidae</taxon>
        <taxon>Anophelinae</taxon>
        <taxon>Anopheles</taxon>
    </lineage>
</organism>
<proteinExistence type="predicted"/>